<feature type="transmembrane region" description="Helical" evidence="6">
    <location>
        <begin position="38"/>
        <end position="55"/>
    </location>
</feature>
<evidence type="ECO:0000256" key="6">
    <source>
        <dbReference type="SAM" id="Phobius"/>
    </source>
</evidence>
<dbReference type="STRING" id="1168289.GCA_000259075_00082"/>
<reference evidence="7 8" key="1">
    <citation type="submission" date="2018-07" db="EMBL/GenBank/DDBJ databases">
        <title>Freshwater and sediment microbial communities from various areas in North America, analyzing microbe dynamics in response to fracking.</title>
        <authorList>
            <person name="Lamendella R."/>
        </authorList>
    </citation>
    <scope>NUCLEOTIDE SEQUENCE [LARGE SCALE GENOMIC DNA]</scope>
    <source>
        <strain evidence="7 8">160A</strain>
    </source>
</reference>
<evidence type="ECO:0000313" key="8">
    <source>
        <dbReference type="Proteomes" id="UP000252733"/>
    </source>
</evidence>
<keyword evidence="2" id="KW-0813">Transport</keyword>
<dbReference type="GO" id="GO:0016020">
    <property type="term" value="C:membrane"/>
    <property type="evidence" value="ECO:0007669"/>
    <property type="project" value="UniProtKB-SubCell"/>
</dbReference>
<name>A0A2T0XMZ9_9BACT</name>
<dbReference type="RefSeq" id="WP_106152766.1">
    <property type="nucleotide sequence ID" value="NZ_PVTS01000006.1"/>
</dbReference>
<keyword evidence="3 6" id="KW-0812">Transmembrane</keyword>
<keyword evidence="4 6" id="KW-1133">Transmembrane helix</keyword>
<dbReference type="PANTHER" id="PTHR12778:SF10">
    <property type="entry name" value="MAJOR FACILITATOR SUPERFAMILY DOMAIN-CONTAINING PROTEIN 3"/>
    <property type="match status" value="1"/>
</dbReference>
<dbReference type="Pfam" id="PF07690">
    <property type="entry name" value="MFS_1"/>
    <property type="match status" value="1"/>
</dbReference>
<accession>A0A2T0XMZ9</accession>
<dbReference type="EMBL" id="QPIZ01000004">
    <property type="protein sequence ID" value="RCW38317.1"/>
    <property type="molecule type" value="Genomic_DNA"/>
</dbReference>
<keyword evidence="8" id="KW-1185">Reference proteome</keyword>
<protein>
    <submittedName>
        <fullName evidence="7">Putative MFS family arabinose efflux permease</fullName>
    </submittedName>
</protein>
<dbReference type="OrthoDB" id="924673at2"/>
<organism evidence="7 8">
    <name type="scientific">Marinilabilia salmonicolor</name>
    <dbReference type="NCBI Taxonomy" id="989"/>
    <lineage>
        <taxon>Bacteria</taxon>
        <taxon>Pseudomonadati</taxon>
        <taxon>Bacteroidota</taxon>
        <taxon>Bacteroidia</taxon>
        <taxon>Marinilabiliales</taxon>
        <taxon>Marinilabiliaceae</taxon>
        <taxon>Marinilabilia</taxon>
    </lineage>
</organism>
<dbReference type="InterPro" id="IPR036259">
    <property type="entry name" value="MFS_trans_sf"/>
</dbReference>
<feature type="transmembrane region" description="Helical" evidence="6">
    <location>
        <begin position="76"/>
        <end position="94"/>
    </location>
</feature>
<dbReference type="Gene3D" id="1.20.1250.20">
    <property type="entry name" value="MFS general substrate transporter like domains"/>
    <property type="match status" value="1"/>
</dbReference>
<evidence type="ECO:0000256" key="3">
    <source>
        <dbReference type="ARBA" id="ARBA00022692"/>
    </source>
</evidence>
<proteinExistence type="predicted"/>
<feature type="transmembrane region" description="Helical" evidence="6">
    <location>
        <begin position="100"/>
        <end position="125"/>
    </location>
</feature>
<comment type="subcellular location">
    <subcellularLocation>
        <location evidence="1">Membrane</location>
        <topology evidence="1">Multi-pass membrane protein</topology>
    </subcellularLocation>
</comment>
<feature type="transmembrane region" description="Helical" evidence="6">
    <location>
        <begin position="146"/>
        <end position="163"/>
    </location>
</feature>
<dbReference type="GO" id="GO:0022857">
    <property type="term" value="F:transmembrane transporter activity"/>
    <property type="evidence" value="ECO:0007669"/>
    <property type="project" value="InterPro"/>
</dbReference>
<evidence type="ECO:0000256" key="1">
    <source>
        <dbReference type="ARBA" id="ARBA00004141"/>
    </source>
</evidence>
<dbReference type="InterPro" id="IPR011701">
    <property type="entry name" value="MFS"/>
</dbReference>
<feature type="transmembrane region" description="Helical" evidence="6">
    <location>
        <begin position="169"/>
        <end position="190"/>
    </location>
</feature>
<evidence type="ECO:0000256" key="4">
    <source>
        <dbReference type="ARBA" id="ARBA00022989"/>
    </source>
</evidence>
<dbReference type="AlphaFoldDB" id="A0A2T0XMZ9"/>
<feature type="transmembrane region" description="Helical" evidence="6">
    <location>
        <begin position="344"/>
        <end position="362"/>
    </location>
</feature>
<dbReference type="InterPro" id="IPR004752">
    <property type="entry name" value="AmpG_permease/AT-1"/>
</dbReference>
<feature type="transmembrane region" description="Helical" evidence="6">
    <location>
        <begin position="307"/>
        <end position="332"/>
    </location>
</feature>
<keyword evidence="5 6" id="KW-0472">Membrane</keyword>
<evidence type="ECO:0000256" key="5">
    <source>
        <dbReference type="ARBA" id="ARBA00023136"/>
    </source>
</evidence>
<comment type="caution">
    <text evidence="7">The sequence shown here is derived from an EMBL/GenBank/DDBJ whole genome shotgun (WGS) entry which is preliminary data.</text>
</comment>
<gene>
    <name evidence="7" type="ORF">DFO77_10474</name>
</gene>
<dbReference type="Proteomes" id="UP000252733">
    <property type="component" value="Unassembled WGS sequence"/>
</dbReference>
<dbReference type="SUPFAM" id="SSF103473">
    <property type="entry name" value="MFS general substrate transporter"/>
    <property type="match status" value="1"/>
</dbReference>
<evidence type="ECO:0000256" key="2">
    <source>
        <dbReference type="ARBA" id="ARBA00022448"/>
    </source>
</evidence>
<dbReference type="PANTHER" id="PTHR12778">
    <property type="entry name" value="SOLUTE CARRIER FAMILY 33 ACETYL-COA TRANSPORTER -RELATED"/>
    <property type="match status" value="1"/>
</dbReference>
<feature type="transmembrane region" description="Helical" evidence="6">
    <location>
        <begin position="219"/>
        <end position="240"/>
    </location>
</feature>
<feature type="transmembrane region" description="Helical" evidence="6">
    <location>
        <begin position="12"/>
        <end position="32"/>
    </location>
</feature>
<evidence type="ECO:0000313" key="7">
    <source>
        <dbReference type="EMBL" id="RCW38317.1"/>
    </source>
</evidence>
<feature type="transmembrane region" description="Helical" evidence="6">
    <location>
        <begin position="280"/>
        <end position="301"/>
    </location>
</feature>
<dbReference type="CDD" id="cd17485">
    <property type="entry name" value="MFS_MFSD3"/>
    <property type="match status" value="1"/>
</dbReference>
<sequence>MNQSFKKYGTLLSLYLAQSIPMSFFSTVVPVIMRQEEYSLTSIGLIQLIKIPWILKFLWAPMVDHTSPSRKHYRRWILGSEVFYAMVIVLISFFNLSSDFTTIIILVVIAFIASGTQDIATDAFAILTLKSEERSYGNSMQSGGSFLGTTIGSGVLLMAYYYIGWQALLLLLAFLVTMALMPVTFARLPLEQVTTTPKRRPKWDDGFSFFKQKGNLRHLLLLFVYYSGIIGLLSMFKPFMVDQGYTTKEIGMISGIYGTAVGAVFSLGGGWIIRRVKRTTALQIILLAGFLSSLFFVWKMHGQVPLWGIYVASSMVWGTYGMASVFIYTVAMDKVRKGLEGTDFTIQIVITHLSSLFLTIGLSKFANTYGYHGMYILEAHIAIILLILSRTLFRKVVEK</sequence>
<feature type="transmembrane region" description="Helical" evidence="6">
    <location>
        <begin position="252"/>
        <end position="273"/>
    </location>
</feature>
<feature type="transmembrane region" description="Helical" evidence="6">
    <location>
        <begin position="374"/>
        <end position="393"/>
    </location>
</feature>